<feature type="domain" description="Xylose isomerase-like TIM barrel" evidence="1">
    <location>
        <begin position="20"/>
        <end position="256"/>
    </location>
</feature>
<dbReference type="EMBL" id="CP121196">
    <property type="protein sequence ID" value="XBH17120.1"/>
    <property type="molecule type" value="Genomic_DNA"/>
</dbReference>
<name>A0AAU7DJ67_9BACT</name>
<dbReference type="InterPro" id="IPR036237">
    <property type="entry name" value="Xyl_isomerase-like_sf"/>
</dbReference>
<accession>A0AAU7DJ67</accession>
<dbReference type="InterPro" id="IPR013022">
    <property type="entry name" value="Xyl_isomerase-like_TIM-brl"/>
</dbReference>
<gene>
    <name evidence="2" type="ORF">P8935_21450</name>
</gene>
<evidence type="ECO:0000259" key="1">
    <source>
        <dbReference type="Pfam" id="PF01261"/>
    </source>
</evidence>
<dbReference type="InterPro" id="IPR050312">
    <property type="entry name" value="IolE/XylAMocC-like"/>
</dbReference>
<dbReference type="RefSeq" id="WP_348262350.1">
    <property type="nucleotide sequence ID" value="NZ_CP121196.1"/>
</dbReference>
<dbReference type="PANTHER" id="PTHR12110">
    <property type="entry name" value="HYDROXYPYRUVATE ISOMERASE"/>
    <property type="match status" value="1"/>
</dbReference>
<organism evidence="2">
    <name type="scientific">Telmatobacter sp. DSM 110680</name>
    <dbReference type="NCBI Taxonomy" id="3036704"/>
    <lineage>
        <taxon>Bacteria</taxon>
        <taxon>Pseudomonadati</taxon>
        <taxon>Acidobacteriota</taxon>
        <taxon>Terriglobia</taxon>
        <taxon>Terriglobales</taxon>
        <taxon>Acidobacteriaceae</taxon>
        <taxon>Telmatobacter</taxon>
    </lineage>
</organism>
<reference evidence="2" key="1">
    <citation type="submission" date="2023-03" db="EMBL/GenBank/DDBJ databases">
        <title>Edaphobacter sp.</title>
        <authorList>
            <person name="Huber K.J."/>
            <person name="Papendorf J."/>
            <person name="Pilke C."/>
            <person name="Bunk B."/>
            <person name="Sproeer C."/>
            <person name="Pester M."/>
        </authorList>
    </citation>
    <scope>NUCLEOTIDE SEQUENCE</scope>
    <source>
        <strain evidence="2">DSM 110680</strain>
    </source>
</reference>
<dbReference type="GO" id="GO:0016853">
    <property type="term" value="F:isomerase activity"/>
    <property type="evidence" value="ECO:0007669"/>
    <property type="project" value="UniProtKB-KW"/>
</dbReference>
<dbReference type="Gene3D" id="3.20.20.150">
    <property type="entry name" value="Divalent-metal-dependent TIM barrel enzymes"/>
    <property type="match status" value="1"/>
</dbReference>
<dbReference type="AlphaFoldDB" id="A0AAU7DJ67"/>
<dbReference type="PANTHER" id="PTHR12110:SF21">
    <property type="entry name" value="XYLOSE ISOMERASE-LIKE TIM BARREL DOMAIN-CONTAINING PROTEIN"/>
    <property type="match status" value="1"/>
</dbReference>
<keyword evidence="2" id="KW-0413">Isomerase</keyword>
<protein>
    <submittedName>
        <fullName evidence="2">Sugar phosphate isomerase/epimerase</fullName>
    </submittedName>
</protein>
<dbReference type="Pfam" id="PF01261">
    <property type="entry name" value="AP_endonuc_2"/>
    <property type="match status" value="1"/>
</dbReference>
<dbReference type="SUPFAM" id="SSF51658">
    <property type="entry name" value="Xylose isomerase-like"/>
    <property type="match status" value="1"/>
</dbReference>
<evidence type="ECO:0000313" key="2">
    <source>
        <dbReference type="EMBL" id="XBH17120.1"/>
    </source>
</evidence>
<proteinExistence type="predicted"/>
<sequence>MLPILSTHLFLKQRLHPGLLELAERSGAQGVEIFAARQHFDYTSREHVMELASWFASNKLEPFSMHAPLYPDREMGRGGSPAVNLVDPEKSRRIDAMDEIKRALEAAEHISFKKLVIHLGEKFDSWSPRTMEYATTALEHLGAFAKPLGVRVLVENLTSDATTPEHLITILEMAHLDQIDVCLDLGHAHIAPGVAEAISILGKRIVQVHVHDNHGLKDEHLWPGDGTIDWPAALEALKQLPTSPAAVLEIGYDLGDAPGVLPERIQRSFEKLA</sequence>